<sequence length="118" mass="13048">MRLNIVFFTAILALVASVDPASAASDATVMKLPMVMNSADAHEVMGNDHRLLRTHKNADTEEKERGFADVVIEAMTKLKADKLYSEINEVETDCCSRKGRYEGAQEARWHGGSIHPES</sequence>
<comment type="function">
    <text evidence="5">Effector that suppresses plant defense responses during pathogen infection.</text>
</comment>
<dbReference type="AlphaFoldDB" id="A0A9W6TFV2"/>
<reference evidence="6" key="1">
    <citation type="submission" date="2023-04" db="EMBL/GenBank/DDBJ databases">
        <title>Phytophthora lilii NBRC 32176.</title>
        <authorList>
            <person name="Ichikawa N."/>
            <person name="Sato H."/>
            <person name="Tonouchi N."/>
        </authorList>
    </citation>
    <scope>NUCLEOTIDE SEQUENCE</scope>
    <source>
        <strain evidence="6">NBRC 32176</strain>
    </source>
</reference>
<proteinExistence type="inferred from homology"/>
<comment type="domain">
    <text evidence="5">The RxLR-dEER motif acts to carry the protein into the host cell cytoplasm through binding to cell surface phosphatidylinositol-3-phosphate.</text>
</comment>
<dbReference type="GO" id="GO:0005576">
    <property type="term" value="C:extracellular region"/>
    <property type="evidence" value="ECO:0007669"/>
    <property type="project" value="UniProtKB-SubCell"/>
</dbReference>
<dbReference type="Pfam" id="PF16810">
    <property type="entry name" value="RXLR"/>
    <property type="match status" value="1"/>
</dbReference>
<protein>
    <recommendedName>
        <fullName evidence="5">RxLR effector protein</fullName>
    </recommendedName>
</protein>
<comment type="subcellular location">
    <subcellularLocation>
        <location evidence="1 5">Secreted</location>
    </subcellularLocation>
</comment>
<organism evidence="6 7">
    <name type="scientific">Phytophthora lilii</name>
    <dbReference type="NCBI Taxonomy" id="2077276"/>
    <lineage>
        <taxon>Eukaryota</taxon>
        <taxon>Sar</taxon>
        <taxon>Stramenopiles</taxon>
        <taxon>Oomycota</taxon>
        <taxon>Peronosporomycetes</taxon>
        <taxon>Peronosporales</taxon>
        <taxon>Peronosporaceae</taxon>
        <taxon>Phytophthora</taxon>
    </lineage>
</organism>
<keyword evidence="3 5" id="KW-0964">Secreted</keyword>
<evidence type="ECO:0000256" key="1">
    <source>
        <dbReference type="ARBA" id="ARBA00004613"/>
    </source>
</evidence>
<dbReference type="InterPro" id="IPR031825">
    <property type="entry name" value="RXLR"/>
</dbReference>
<evidence type="ECO:0000313" key="6">
    <source>
        <dbReference type="EMBL" id="GMF12474.1"/>
    </source>
</evidence>
<keyword evidence="7" id="KW-1185">Reference proteome</keyword>
<evidence type="ECO:0000256" key="4">
    <source>
        <dbReference type="ARBA" id="ARBA00022729"/>
    </source>
</evidence>
<gene>
    <name evidence="6" type="ORF">Plil01_000308100</name>
</gene>
<evidence type="ECO:0000256" key="5">
    <source>
        <dbReference type="RuleBase" id="RU367124"/>
    </source>
</evidence>
<keyword evidence="4 5" id="KW-0732">Signal</keyword>
<dbReference type="Proteomes" id="UP001165083">
    <property type="component" value="Unassembled WGS sequence"/>
</dbReference>
<comment type="caution">
    <text evidence="6">The sequence shown here is derived from an EMBL/GenBank/DDBJ whole genome shotgun (WGS) entry which is preliminary data.</text>
</comment>
<name>A0A9W6TFV2_9STRA</name>
<accession>A0A9W6TFV2</accession>
<feature type="signal peptide" evidence="5">
    <location>
        <begin position="1"/>
        <end position="23"/>
    </location>
</feature>
<feature type="chain" id="PRO_5041017612" description="RxLR effector protein" evidence="5">
    <location>
        <begin position="24"/>
        <end position="118"/>
    </location>
</feature>
<comment type="similarity">
    <text evidence="2 5">Belongs to the RxLR effector family.</text>
</comment>
<evidence type="ECO:0000313" key="7">
    <source>
        <dbReference type="Proteomes" id="UP001165083"/>
    </source>
</evidence>
<dbReference type="EMBL" id="BSXW01000120">
    <property type="protein sequence ID" value="GMF12474.1"/>
    <property type="molecule type" value="Genomic_DNA"/>
</dbReference>
<evidence type="ECO:0000256" key="2">
    <source>
        <dbReference type="ARBA" id="ARBA00010400"/>
    </source>
</evidence>
<evidence type="ECO:0000256" key="3">
    <source>
        <dbReference type="ARBA" id="ARBA00022525"/>
    </source>
</evidence>